<dbReference type="Proteomes" id="UP000617951">
    <property type="component" value="Unassembled WGS sequence"/>
</dbReference>
<name>A0A926HXE7_9FIRM</name>
<keyword evidence="2" id="KW-1185">Reference proteome</keyword>
<dbReference type="RefSeq" id="WP_249280401.1">
    <property type="nucleotide sequence ID" value="NZ_JACRSS010000003.1"/>
</dbReference>
<accession>A0A926HXE7</accession>
<protein>
    <submittedName>
        <fullName evidence="1">Uncharacterized protein</fullName>
    </submittedName>
</protein>
<organism evidence="1 2">
    <name type="scientific">Guopingia tenuis</name>
    <dbReference type="NCBI Taxonomy" id="2763656"/>
    <lineage>
        <taxon>Bacteria</taxon>
        <taxon>Bacillati</taxon>
        <taxon>Bacillota</taxon>
        <taxon>Clostridia</taxon>
        <taxon>Christensenellales</taxon>
        <taxon>Christensenellaceae</taxon>
        <taxon>Guopingia</taxon>
    </lineage>
</organism>
<comment type="caution">
    <text evidence="1">The sequence shown here is derived from an EMBL/GenBank/DDBJ whole genome shotgun (WGS) entry which is preliminary data.</text>
</comment>
<evidence type="ECO:0000313" key="2">
    <source>
        <dbReference type="Proteomes" id="UP000617951"/>
    </source>
</evidence>
<reference evidence="1" key="1">
    <citation type="submission" date="2020-08" db="EMBL/GenBank/DDBJ databases">
        <title>Genome public.</title>
        <authorList>
            <person name="Liu C."/>
            <person name="Sun Q."/>
        </authorList>
    </citation>
    <scope>NUCLEOTIDE SEQUENCE</scope>
    <source>
        <strain evidence="1">NSJ-63</strain>
    </source>
</reference>
<proteinExistence type="predicted"/>
<gene>
    <name evidence="1" type="ORF">H8693_07030</name>
</gene>
<sequence length="69" mass="7408">MLEKPRLSKIPGQTSVYLGEKSTNKKISTPSHKVSLSAFFLKKAGEKGAGIFAGSFAVSNGNIPEKIER</sequence>
<dbReference type="EMBL" id="JACRSS010000003">
    <property type="protein sequence ID" value="MBC8538686.1"/>
    <property type="molecule type" value="Genomic_DNA"/>
</dbReference>
<dbReference type="AlphaFoldDB" id="A0A926HXE7"/>
<evidence type="ECO:0000313" key="1">
    <source>
        <dbReference type="EMBL" id="MBC8538686.1"/>
    </source>
</evidence>